<keyword evidence="1" id="KW-0378">Hydrolase</keyword>
<dbReference type="InterPro" id="IPR006674">
    <property type="entry name" value="HD_domain"/>
</dbReference>
<gene>
    <name evidence="4" type="ORF">A2713_02195</name>
</gene>
<dbReference type="InterPro" id="IPR003607">
    <property type="entry name" value="HD/PDEase_dom"/>
</dbReference>
<dbReference type="SUPFAM" id="SSF109604">
    <property type="entry name" value="HD-domain/PDEase-like"/>
    <property type="match status" value="1"/>
</dbReference>
<dbReference type="CDD" id="cd04492">
    <property type="entry name" value="YhaM_OBF_like"/>
    <property type="match status" value="1"/>
</dbReference>
<dbReference type="InterPro" id="IPR004365">
    <property type="entry name" value="NA-bd_OB_tRNA"/>
</dbReference>
<dbReference type="Gene3D" id="1.10.3210.10">
    <property type="entry name" value="Hypothetical protein af1432"/>
    <property type="match status" value="1"/>
</dbReference>
<feature type="domain" description="HD" evidence="3">
    <location>
        <begin position="164"/>
        <end position="281"/>
    </location>
</feature>
<dbReference type="Proteomes" id="UP000176444">
    <property type="component" value="Unassembled WGS sequence"/>
</dbReference>
<dbReference type="AlphaFoldDB" id="A0A1F4UPZ9"/>
<dbReference type="InterPro" id="IPR050798">
    <property type="entry name" value="YhaM_exoribonuc/phosphodiest"/>
</dbReference>
<name>A0A1F4UPZ9_UNCKA</name>
<dbReference type="EMBL" id="MEUX01000023">
    <property type="protein sequence ID" value="OGC47024.1"/>
    <property type="molecule type" value="Genomic_DNA"/>
</dbReference>
<accession>A0A1F4UPZ9</accession>
<evidence type="ECO:0000313" key="5">
    <source>
        <dbReference type="Proteomes" id="UP000176444"/>
    </source>
</evidence>
<evidence type="ECO:0000259" key="2">
    <source>
        <dbReference type="Pfam" id="PF01336"/>
    </source>
</evidence>
<dbReference type="PANTHER" id="PTHR37294">
    <property type="entry name" value="3'-5' EXORIBONUCLEASE YHAM"/>
    <property type="match status" value="1"/>
</dbReference>
<feature type="domain" description="OB" evidence="2">
    <location>
        <begin position="29"/>
        <end position="94"/>
    </location>
</feature>
<sequence>MAKTVTISELRVDQRLQDEAFSLKEFEKKVSRQGKYYYNILLGDKTGEIRGKLWSENVDSSLVSLKPGEIVSITGYIQEYAGKPQIIAEKISVVTNMAPEEFLPVTSRDRSKMREDLELAISAVSNPNLKQIIDLFWNNDANRDSYLNFPAGMYVHHGYVGGLLEHVWEMWQLSQPFLNIYANLDKDLYFTGLFFHDVGKLEELNIVGATIVMTKEGSLNGHIAQGVLKVKSLIDQVSDFPADLKSKLFHLILSHQGHLEFGSPVKPMMIEALVLSMVDSNSADMNQATKHIEKQADTDDDFTDYHKQLGRSLYKGS</sequence>
<evidence type="ECO:0000259" key="3">
    <source>
        <dbReference type="Pfam" id="PF01966"/>
    </source>
</evidence>
<dbReference type="Gene3D" id="2.40.50.140">
    <property type="entry name" value="Nucleic acid-binding proteins"/>
    <property type="match status" value="1"/>
</dbReference>
<dbReference type="Pfam" id="PF01336">
    <property type="entry name" value="tRNA_anti-codon"/>
    <property type="match status" value="1"/>
</dbReference>
<proteinExistence type="predicted"/>
<reference evidence="4 5" key="1">
    <citation type="journal article" date="2016" name="Nat. Commun.">
        <title>Thousands of microbial genomes shed light on interconnected biogeochemical processes in an aquifer system.</title>
        <authorList>
            <person name="Anantharaman K."/>
            <person name="Brown C.T."/>
            <person name="Hug L.A."/>
            <person name="Sharon I."/>
            <person name="Castelle C.J."/>
            <person name="Probst A.J."/>
            <person name="Thomas B.C."/>
            <person name="Singh A."/>
            <person name="Wilkins M.J."/>
            <person name="Karaoz U."/>
            <person name="Brodie E.L."/>
            <person name="Williams K.H."/>
            <person name="Hubbard S.S."/>
            <person name="Banfield J.F."/>
        </authorList>
    </citation>
    <scope>NUCLEOTIDE SEQUENCE [LARGE SCALE GENOMIC DNA]</scope>
</reference>
<evidence type="ECO:0000313" key="4">
    <source>
        <dbReference type="EMBL" id="OGC47024.1"/>
    </source>
</evidence>
<dbReference type="GO" id="GO:0003676">
    <property type="term" value="F:nucleic acid binding"/>
    <property type="evidence" value="ECO:0007669"/>
    <property type="project" value="InterPro"/>
</dbReference>
<dbReference type="Pfam" id="PF01966">
    <property type="entry name" value="HD"/>
    <property type="match status" value="1"/>
</dbReference>
<organism evidence="4 5">
    <name type="scientific">candidate division WWE3 bacterium RIFCSPHIGHO2_01_FULL_35_17</name>
    <dbReference type="NCBI Taxonomy" id="1802614"/>
    <lineage>
        <taxon>Bacteria</taxon>
        <taxon>Katanobacteria</taxon>
    </lineage>
</organism>
<evidence type="ECO:0000256" key="1">
    <source>
        <dbReference type="ARBA" id="ARBA00022801"/>
    </source>
</evidence>
<dbReference type="CDD" id="cd00077">
    <property type="entry name" value="HDc"/>
    <property type="match status" value="1"/>
</dbReference>
<comment type="caution">
    <text evidence="4">The sequence shown here is derived from an EMBL/GenBank/DDBJ whole genome shotgun (WGS) entry which is preliminary data.</text>
</comment>
<dbReference type="GO" id="GO:0016787">
    <property type="term" value="F:hydrolase activity"/>
    <property type="evidence" value="ECO:0007669"/>
    <property type="project" value="UniProtKB-KW"/>
</dbReference>
<dbReference type="GO" id="GO:0031125">
    <property type="term" value="P:rRNA 3'-end processing"/>
    <property type="evidence" value="ECO:0007669"/>
    <property type="project" value="TreeGrafter"/>
</dbReference>
<dbReference type="InterPro" id="IPR012340">
    <property type="entry name" value="NA-bd_OB-fold"/>
</dbReference>
<protein>
    <submittedName>
        <fullName evidence="4">Uncharacterized protein</fullName>
    </submittedName>
</protein>
<dbReference type="PANTHER" id="PTHR37294:SF1">
    <property type="entry name" value="3'-5' EXORIBONUCLEASE YHAM"/>
    <property type="match status" value="1"/>
</dbReference>
<dbReference type="SUPFAM" id="SSF50249">
    <property type="entry name" value="Nucleic acid-binding proteins"/>
    <property type="match status" value="1"/>
</dbReference>